<dbReference type="PANTHER" id="PTHR38590:SF1">
    <property type="entry name" value="BLL0828 PROTEIN"/>
    <property type="match status" value="1"/>
</dbReference>
<dbReference type="CDD" id="cd01038">
    <property type="entry name" value="Endonuclease_DUF559"/>
    <property type="match status" value="1"/>
</dbReference>
<evidence type="ECO:0000259" key="1">
    <source>
        <dbReference type="Pfam" id="PF04480"/>
    </source>
</evidence>
<protein>
    <submittedName>
        <fullName evidence="2">Protein of uncharacterized function (DUF559)</fullName>
    </submittedName>
</protein>
<dbReference type="AlphaFoldDB" id="A0A485AUR2"/>
<dbReference type="EMBL" id="CAADJD010000018">
    <property type="protein sequence ID" value="VFS64391.1"/>
    <property type="molecule type" value="Genomic_DNA"/>
</dbReference>
<dbReference type="Proteomes" id="UP000401081">
    <property type="component" value="Unassembled WGS sequence"/>
</dbReference>
<organism evidence="2 3">
    <name type="scientific">Kluyvera cryocrescens</name>
    <name type="common">Kluyvera citrophila</name>
    <dbReference type="NCBI Taxonomy" id="580"/>
    <lineage>
        <taxon>Bacteria</taxon>
        <taxon>Pseudomonadati</taxon>
        <taxon>Pseudomonadota</taxon>
        <taxon>Gammaproteobacteria</taxon>
        <taxon>Enterobacterales</taxon>
        <taxon>Enterobacteriaceae</taxon>
        <taxon>Kluyvera</taxon>
    </lineage>
</organism>
<sequence>MESKFNFARQLRRQLTPQERRLWYLLRDRRFARFKFRRQLPVGPYILDFVCCRVRLAIELDGGQHDARAGYDARRTAWLALQGWRGLRFWNNELMENEDAVLGTILEALVLSVPSPRPSPWKGEGGVAHFI</sequence>
<proteinExistence type="predicted"/>
<name>A0A485AUR2_KLUCR</name>
<dbReference type="SUPFAM" id="SSF52980">
    <property type="entry name" value="Restriction endonuclease-like"/>
    <property type="match status" value="1"/>
</dbReference>
<accession>A0A485AUR2</accession>
<dbReference type="PANTHER" id="PTHR38590">
    <property type="entry name" value="BLL0828 PROTEIN"/>
    <property type="match status" value="1"/>
</dbReference>
<gene>
    <name evidence="2" type="ORF">NCTC12993_03224</name>
</gene>
<dbReference type="Gene3D" id="3.40.960.10">
    <property type="entry name" value="VSR Endonuclease"/>
    <property type="match status" value="1"/>
</dbReference>
<dbReference type="Pfam" id="PF04480">
    <property type="entry name" value="DUF559"/>
    <property type="match status" value="1"/>
</dbReference>
<keyword evidence="3" id="KW-1185">Reference proteome</keyword>
<feature type="domain" description="DUF559" evidence="1">
    <location>
        <begin position="6"/>
        <end position="109"/>
    </location>
</feature>
<reference evidence="2 3" key="1">
    <citation type="submission" date="2019-03" db="EMBL/GenBank/DDBJ databases">
        <authorList>
            <consortium name="Pathogen Informatics"/>
        </authorList>
    </citation>
    <scope>NUCLEOTIDE SEQUENCE [LARGE SCALE GENOMIC DNA]</scope>
    <source>
        <strain evidence="2 3">NCTC12993</strain>
    </source>
</reference>
<evidence type="ECO:0000313" key="2">
    <source>
        <dbReference type="EMBL" id="VFS64391.1"/>
    </source>
</evidence>
<dbReference type="InterPro" id="IPR007569">
    <property type="entry name" value="DUF559"/>
</dbReference>
<dbReference type="InterPro" id="IPR047216">
    <property type="entry name" value="Endonuclease_DUF559_bact"/>
</dbReference>
<dbReference type="InterPro" id="IPR011335">
    <property type="entry name" value="Restrct_endonuc-II-like"/>
</dbReference>
<evidence type="ECO:0000313" key="3">
    <source>
        <dbReference type="Proteomes" id="UP000401081"/>
    </source>
</evidence>